<organism evidence="1 2">
    <name type="scientific">Cryptolaemus montrouzieri</name>
    <dbReference type="NCBI Taxonomy" id="559131"/>
    <lineage>
        <taxon>Eukaryota</taxon>
        <taxon>Metazoa</taxon>
        <taxon>Ecdysozoa</taxon>
        <taxon>Arthropoda</taxon>
        <taxon>Hexapoda</taxon>
        <taxon>Insecta</taxon>
        <taxon>Pterygota</taxon>
        <taxon>Neoptera</taxon>
        <taxon>Endopterygota</taxon>
        <taxon>Coleoptera</taxon>
        <taxon>Polyphaga</taxon>
        <taxon>Cucujiformia</taxon>
        <taxon>Coccinelloidea</taxon>
        <taxon>Coccinellidae</taxon>
        <taxon>Scymninae</taxon>
        <taxon>Scymnini</taxon>
        <taxon>Cryptolaemus</taxon>
    </lineage>
</organism>
<name>A0ABD2P7M8_9CUCU</name>
<dbReference type="AlphaFoldDB" id="A0ABD2P7M8"/>
<accession>A0ABD2P7M8</accession>
<dbReference type="Proteomes" id="UP001516400">
    <property type="component" value="Unassembled WGS sequence"/>
</dbReference>
<sequence>MILDVNKIDNFTITNIPDTELEIKTAAVENQINSKEKSKAHYDKTHHRTYTFKENDKVILCDSYAKNTSKRLCKNFKGPYKIIQIHNNQTATLEIGNKLKTYHFNQLKPFYELSENTNEQNDSDMDIDYDPSLDDQVLATANDFKITAINESSGILFQDLGQVKLSNEVYTLLTFINLTHINEKITILNNYYSISKDICNLARSSHISNDCYNQLKYIRTKLNSIQSLFNIVAHKIDTYTTRHKRGLINGISYATKWLFGIPNSDDANFYSDSVNQLINNQNKQMFNATTSFHHIWNNY</sequence>
<evidence type="ECO:0000313" key="2">
    <source>
        <dbReference type="Proteomes" id="UP001516400"/>
    </source>
</evidence>
<proteinExistence type="predicted"/>
<gene>
    <name evidence="1" type="ORF">HHI36_001202</name>
</gene>
<evidence type="ECO:0000313" key="1">
    <source>
        <dbReference type="EMBL" id="KAL3286707.1"/>
    </source>
</evidence>
<comment type="caution">
    <text evidence="1">The sequence shown here is derived from an EMBL/GenBank/DDBJ whole genome shotgun (WGS) entry which is preliminary data.</text>
</comment>
<dbReference type="EMBL" id="JABFTP020000185">
    <property type="protein sequence ID" value="KAL3286707.1"/>
    <property type="molecule type" value="Genomic_DNA"/>
</dbReference>
<protein>
    <submittedName>
        <fullName evidence="1">Uncharacterized protein</fullName>
    </submittedName>
</protein>
<keyword evidence="2" id="KW-1185">Reference proteome</keyword>
<reference evidence="1 2" key="1">
    <citation type="journal article" date="2021" name="BMC Biol.">
        <title>Horizontally acquired antibacterial genes associated with adaptive radiation of ladybird beetles.</title>
        <authorList>
            <person name="Li H.S."/>
            <person name="Tang X.F."/>
            <person name="Huang Y.H."/>
            <person name="Xu Z.Y."/>
            <person name="Chen M.L."/>
            <person name="Du X.Y."/>
            <person name="Qiu B.Y."/>
            <person name="Chen P.T."/>
            <person name="Zhang W."/>
            <person name="Slipinski A."/>
            <person name="Escalona H.E."/>
            <person name="Waterhouse R.M."/>
            <person name="Zwick A."/>
            <person name="Pang H."/>
        </authorList>
    </citation>
    <scope>NUCLEOTIDE SEQUENCE [LARGE SCALE GENOMIC DNA]</scope>
    <source>
        <strain evidence="1">SYSU2018</strain>
    </source>
</reference>